<dbReference type="AlphaFoldDB" id="A0A382G1B1"/>
<gene>
    <name evidence="1" type="ORF">METZ01_LOCUS221523</name>
</gene>
<protein>
    <submittedName>
        <fullName evidence="1">Uncharacterized protein</fullName>
    </submittedName>
</protein>
<reference evidence="1" key="1">
    <citation type="submission" date="2018-05" db="EMBL/GenBank/DDBJ databases">
        <authorList>
            <person name="Lanie J.A."/>
            <person name="Ng W.-L."/>
            <person name="Kazmierczak K.M."/>
            <person name="Andrzejewski T.M."/>
            <person name="Davidsen T.M."/>
            <person name="Wayne K.J."/>
            <person name="Tettelin H."/>
            <person name="Glass J.I."/>
            <person name="Rusch D."/>
            <person name="Podicherti R."/>
            <person name="Tsui H.-C.T."/>
            <person name="Winkler M.E."/>
        </authorList>
    </citation>
    <scope>NUCLEOTIDE SEQUENCE</scope>
</reference>
<feature type="non-terminal residue" evidence="1">
    <location>
        <position position="1"/>
    </location>
</feature>
<organism evidence="1">
    <name type="scientific">marine metagenome</name>
    <dbReference type="NCBI Taxonomy" id="408172"/>
    <lineage>
        <taxon>unclassified sequences</taxon>
        <taxon>metagenomes</taxon>
        <taxon>ecological metagenomes</taxon>
    </lineage>
</organism>
<evidence type="ECO:0000313" key="1">
    <source>
        <dbReference type="EMBL" id="SVB68669.1"/>
    </source>
</evidence>
<proteinExistence type="predicted"/>
<accession>A0A382G1B1</accession>
<name>A0A382G1B1_9ZZZZ</name>
<dbReference type="EMBL" id="UINC01052854">
    <property type="protein sequence ID" value="SVB68669.1"/>
    <property type="molecule type" value="Genomic_DNA"/>
</dbReference>
<sequence length="37" mass="4558">QKCHYSDQSYNSYSDILASIWRWPTSFRRTIQTYKNL</sequence>
<feature type="non-terminal residue" evidence="1">
    <location>
        <position position="37"/>
    </location>
</feature>